<protein>
    <submittedName>
        <fullName evidence="12">Adhesion G protein-coupled receptor F5-like</fullName>
    </submittedName>
</protein>
<feature type="compositionally biased region" description="Low complexity" evidence="8">
    <location>
        <begin position="1138"/>
        <end position="1152"/>
    </location>
</feature>
<feature type="compositionally biased region" description="Polar residues" evidence="8">
    <location>
        <begin position="539"/>
        <end position="558"/>
    </location>
</feature>
<feature type="transmembrane region" description="Helical" evidence="9">
    <location>
        <begin position="777"/>
        <end position="801"/>
    </location>
</feature>
<dbReference type="InterPro" id="IPR046338">
    <property type="entry name" value="GAIN_dom_sf"/>
</dbReference>
<organism evidence="12 13">
    <name type="scientific">Clarias magur</name>
    <name type="common">Asian catfish</name>
    <name type="synonym">Macropteronotus magur</name>
    <dbReference type="NCBI Taxonomy" id="1594786"/>
    <lineage>
        <taxon>Eukaryota</taxon>
        <taxon>Metazoa</taxon>
        <taxon>Chordata</taxon>
        <taxon>Craniata</taxon>
        <taxon>Vertebrata</taxon>
        <taxon>Euteleostomi</taxon>
        <taxon>Actinopterygii</taxon>
        <taxon>Neopterygii</taxon>
        <taxon>Teleostei</taxon>
        <taxon>Ostariophysi</taxon>
        <taxon>Siluriformes</taxon>
        <taxon>Clariidae</taxon>
        <taxon>Clarias</taxon>
    </lineage>
</organism>
<keyword evidence="12" id="KW-0675">Receptor</keyword>
<feature type="transmembrane region" description="Helical" evidence="9">
    <location>
        <begin position="1483"/>
        <end position="1510"/>
    </location>
</feature>
<feature type="transmembrane region" description="Helical" evidence="9">
    <location>
        <begin position="822"/>
        <end position="844"/>
    </location>
</feature>
<dbReference type="Gene3D" id="2.60.220.50">
    <property type="match status" value="1"/>
</dbReference>
<evidence type="ECO:0000259" key="11">
    <source>
        <dbReference type="PROSITE" id="PS50261"/>
    </source>
</evidence>
<dbReference type="Pfam" id="PF00002">
    <property type="entry name" value="7tm_2"/>
    <property type="match status" value="3"/>
</dbReference>
<keyword evidence="4 9" id="KW-1133">Transmembrane helix</keyword>
<evidence type="ECO:0000256" key="9">
    <source>
        <dbReference type="SAM" id="Phobius"/>
    </source>
</evidence>
<feature type="transmembrane region" description="Helical" evidence="9">
    <location>
        <begin position="907"/>
        <end position="924"/>
    </location>
</feature>
<dbReference type="GO" id="GO:0016020">
    <property type="term" value="C:membrane"/>
    <property type="evidence" value="ECO:0007669"/>
    <property type="project" value="UniProtKB-SubCell"/>
</dbReference>
<comment type="subcellular location">
    <subcellularLocation>
        <location evidence="1">Membrane</location>
        <topology evidence="1">Multi-pass membrane protein</topology>
    </subcellularLocation>
</comment>
<dbReference type="Proteomes" id="UP000727407">
    <property type="component" value="Unassembled WGS sequence"/>
</dbReference>
<feature type="transmembrane region" description="Helical" evidence="9">
    <location>
        <begin position="409"/>
        <end position="433"/>
    </location>
</feature>
<feature type="non-terminal residue" evidence="12">
    <location>
        <position position="1"/>
    </location>
</feature>
<feature type="transmembrane region" description="Helical" evidence="9">
    <location>
        <begin position="692"/>
        <end position="718"/>
    </location>
</feature>
<dbReference type="InterPro" id="IPR051587">
    <property type="entry name" value="Adhesion_GPCR"/>
</dbReference>
<dbReference type="GO" id="GO:0004930">
    <property type="term" value="F:G protein-coupled receptor activity"/>
    <property type="evidence" value="ECO:0007669"/>
    <property type="project" value="InterPro"/>
</dbReference>
<dbReference type="PANTHER" id="PTHR45813:SF4">
    <property type="entry name" value="ADHESION G PROTEIN-COUPLED RECEPTOR F5"/>
    <property type="match status" value="1"/>
</dbReference>
<feature type="transmembrane region" description="Helical" evidence="9">
    <location>
        <begin position="250"/>
        <end position="271"/>
    </location>
</feature>
<comment type="caution">
    <text evidence="12">The sequence shown here is derived from an EMBL/GenBank/DDBJ whole genome shotgun (WGS) entry which is preliminary data.</text>
</comment>
<feature type="compositionally biased region" description="Low complexity" evidence="8">
    <location>
        <begin position="559"/>
        <end position="575"/>
    </location>
</feature>
<feature type="transmembrane region" description="Helical" evidence="9">
    <location>
        <begin position="730"/>
        <end position="757"/>
    </location>
</feature>
<evidence type="ECO:0000313" key="13">
    <source>
        <dbReference type="Proteomes" id="UP000727407"/>
    </source>
</evidence>
<feature type="transmembrane region" description="Helical" evidence="9">
    <location>
        <begin position="439"/>
        <end position="461"/>
    </location>
</feature>
<feature type="region of interest" description="Disordered" evidence="8">
    <location>
        <begin position="539"/>
        <end position="575"/>
    </location>
</feature>
<evidence type="ECO:0000259" key="10">
    <source>
        <dbReference type="PROSITE" id="PS50221"/>
    </source>
</evidence>
<feature type="transmembrane region" description="Helical" evidence="9">
    <location>
        <begin position="1575"/>
        <end position="1599"/>
    </location>
</feature>
<evidence type="ECO:0000256" key="2">
    <source>
        <dbReference type="ARBA" id="ARBA00007343"/>
    </source>
</evidence>
<feature type="transmembrane region" description="Helical" evidence="9">
    <location>
        <begin position="850"/>
        <end position="869"/>
    </location>
</feature>
<feature type="domain" description="G-protein coupled receptors family 2 profile 2" evidence="11">
    <location>
        <begin position="1374"/>
        <end position="1616"/>
    </location>
</feature>
<dbReference type="GO" id="GO:0007189">
    <property type="term" value="P:adenylate cyclase-activating G protein-coupled receptor signaling pathway"/>
    <property type="evidence" value="ECO:0007669"/>
    <property type="project" value="TreeGrafter"/>
</dbReference>
<dbReference type="InterPro" id="IPR000203">
    <property type="entry name" value="GPS"/>
</dbReference>
<evidence type="ECO:0000256" key="1">
    <source>
        <dbReference type="ARBA" id="ARBA00004141"/>
    </source>
</evidence>
<feature type="region of interest" description="Disordered" evidence="8">
    <location>
        <begin position="1021"/>
        <end position="1152"/>
    </location>
</feature>
<evidence type="ECO:0000256" key="6">
    <source>
        <dbReference type="ARBA" id="ARBA00023157"/>
    </source>
</evidence>
<sequence>NFLQTTDVIGSDGAQSTWVRLNSKNTTQTASSELLKATENIATRLSDGNFFITTNFSSLNKTSVTAPFSGTFGLNSTAQINIPVTSAQTTLTVIISSAFNNILPVRNLNNDDSSQTGTIINGDVVVIETNSAINNISLSFDIKNKMLGNPQCVFWNYSLLNATGGWDSTGCQLIPLENETEIVTCECSHTTSFSILMSPFSMDEDIILDYITYIGVAISLGCLVLCLLIEIIIWRPVTRNDTSYMRHVSIVNIALSLLIADICFIIGAAVVQQGVGPCSTATFFMHFFYLALFFWMLLSALLLLYRTLMVFSRMTRGAMMAIAFTVGYGAPLIIAVVTVASTAGQHGYIQNNYNCWLNWTQTKALLAFVIPALSVVAINFLVLIVVLVKMLRRGVNASIQQDEKHPLVVIARCVAILTPLFGLTWGFGIGTLVSSNRGIHIVFAFFNSLQVREALAGTFSLKNFSSNRTRRTSGGPSSSSGFPFFQRMRQRRKTEYFLIFVVILLVHIQGLTYKNYSLHNNSQHNNSCKPNQYSYSQHNNNCKPNQYSYSQHNNNCKPNQYSYSQHNNNNCKPNQYNYSQHNESCKPNQYSYSQHNNSCKPNQYNYSQHNESYKPKQYNYSQHNNNCKPNQYNYSQHNNNCKPNQYNYSQHNNSCYFNHQNYSKQNNSCNDSQWNNIHSSYRSICMHNNVNIALSLLIADICLIIEAAVIDQALLLLYRTVMVFPEMSKGTMMAIAFTVGYGAPITIAVSTVASTAGHHGYIQKNYNCWLNWSQTKALLAFVIPVLTIVALNFLALIVVLYKILTRGVNAFNLPNEKHPLLVIARCVGILTPLFGLTWGFGIGTLVSSDFGIHVVFAFLNSLQVQAALAGKCSVKNLRSNPTKIWVQMNIPLLNWNGNVEFKGKTELFLIFVVIVLIHIQGLIYKNVVTATTVSSSTTETTANTTTTPARTTMVNTTPATTTIKTIINTITHETPTDKTTDYTTPATPTERTTDDTTTPATRTDRTTVNTITYATPTDRTSVHTTIPATPTDRTTDYTTTPEMPTDKSTVNTITSATPTDRTIDYTNSATPDDRTTDYITAPETPSSSTTTDRTSPATPTDRTTDHTTTPATPNSSTTTDRTTVNTITPETPIDRTTDNTITPETPIDITTDYTITPETPIDITTDYTITPETPIDITTDYTITPETPIDITTDYTITPETPIDITTDYTITPETPIDITTDYTITPETPTDITTDYTITPETPTDITTDYTITPETPTDITTDYTITPETPTDRTTSNTTTPETPTTITIVTTSTPEFTCSDGVFGAGSPGQQSTGGCSTNMVGTQVANLQVSDIPKFMSDISSTATLETQNIVGFPATITTIAQTLAIISNLSPTTLISESIMEVHLVLCLLIELIIWKSVTRNDTSYMRHVFVVNIAVSLLIADICFIIGAAVVKQGEGPCSTATFFMHFFYLALFFWMLLSALFLLYRTFMVFSKMSKGTMMAIAFTIGYGAPLIIAVITVASTAGKNGYIEKNYNCWLNWSQTKALLAFVIPALTIVAINLLVLIMVLCKMLRRGVNASTLPNEKHPLLVIARCVGILTPLFGLTWGFGIGTLVSSDFGIHVVFTFLNSLQFGDTEGQPHNLREKRDGNTDILEYIIVVEVNVSQLILIEQIKSSLKNISFPFQLDNTTEIEGFNITT</sequence>
<keyword evidence="5 9" id="KW-0472">Membrane</keyword>
<evidence type="ECO:0000256" key="5">
    <source>
        <dbReference type="ARBA" id="ARBA00023136"/>
    </source>
</evidence>
<feature type="transmembrane region" description="Helical" evidence="9">
    <location>
        <begin position="1530"/>
        <end position="1554"/>
    </location>
</feature>
<dbReference type="InterPro" id="IPR057244">
    <property type="entry name" value="GAIN_B"/>
</dbReference>
<keyword evidence="7" id="KW-0325">Glycoprotein</keyword>
<gene>
    <name evidence="12" type="ORF">DAT39_020168</name>
</gene>
<dbReference type="PROSITE" id="PS50261">
    <property type="entry name" value="G_PROTEIN_RECEP_F2_4"/>
    <property type="match status" value="2"/>
</dbReference>
<dbReference type="OrthoDB" id="10040049at2759"/>
<feature type="compositionally biased region" description="Low complexity" evidence="8">
    <location>
        <begin position="981"/>
        <end position="1002"/>
    </location>
</feature>
<keyword evidence="13" id="KW-1185">Reference proteome</keyword>
<dbReference type="EMBL" id="QNUK01000722">
    <property type="protein sequence ID" value="KAF5890131.1"/>
    <property type="molecule type" value="Genomic_DNA"/>
</dbReference>
<keyword evidence="3 9" id="KW-0812">Transmembrane</keyword>
<feature type="domain" description="GAIN-B" evidence="10">
    <location>
        <begin position="50"/>
        <end position="203"/>
    </location>
</feature>
<feature type="transmembrane region" description="Helical" evidence="9">
    <location>
        <begin position="496"/>
        <end position="513"/>
    </location>
</feature>
<evidence type="ECO:0000256" key="3">
    <source>
        <dbReference type="ARBA" id="ARBA00022692"/>
    </source>
</evidence>
<evidence type="ECO:0000256" key="8">
    <source>
        <dbReference type="SAM" id="MobiDB-lite"/>
    </source>
</evidence>
<keyword evidence="6" id="KW-1015">Disulfide bond</keyword>
<feature type="transmembrane region" description="Helical" evidence="9">
    <location>
        <begin position="210"/>
        <end position="229"/>
    </location>
</feature>
<dbReference type="PRINTS" id="PR00249">
    <property type="entry name" value="GPCRSECRETIN"/>
</dbReference>
<evidence type="ECO:0000256" key="7">
    <source>
        <dbReference type="ARBA" id="ARBA00023180"/>
    </source>
</evidence>
<feature type="compositionally biased region" description="Polar residues" evidence="8">
    <location>
        <begin position="1047"/>
        <end position="1070"/>
    </location>
</feature>
<dbReference type="PROSITE" id="PS50221">
    <property type="entry name" value="GAIN_B"/>
    <property type="match status" value="1"/>
</dbReference>
<dbReference type="GO" id="GO:0007166">
    <property type="term" value="P:cell surface receptor signaling pathway"/>
    <property type="evidence" value="ECO:0007669"/>
    <property type="project" value="InterPro"/>
</dbReference>
<feature type="compositionally biased region" description="Low complexity" evidence="8">
    <location>
        <begin position="1024"/>
        <end position="1043"/>
    </location>
</feature>
<reference evidence="12" key="1">
    <citation type="submission" date="2020-07" db="EMBL/GenBank/DDBJ databases">
        <title>Clarias magur genome sequencing, assembly and annotation.</title>
        <authorList>
            <person name="Kushwaha B."/>
            <person name="Kumar R."/>
            <person name="Das P."/>
            <person name="Joshi C.G."/>
            <person name="Kumar D."/>
            <person name="Nagpure N.S."/>
            <person name="Pandey M."/>
            <person name="Agarwal S."/>
            <person name="Srivastava S."/>
            <person name="Singh M."/>
            <person name="Sahoo L."/>
            <person name="Jayasankar P."/>
            <person name="Meher P.K."/>
            <person name="Koringa P.G."/>
            <person name="Iquebal M.A."/>
            <person name="Das S.P."/>
            <person name="Bit A."/>
            <person name="Patnaik S."/>
            <person name="Patel N."/>
            <person name="Shah T.M."/>
            <person name="Hinsu A."/>
            <person name="Jena J.K."/>
        </authorList>
    </citation>
    <scope>NUCLEOTIDE SEQUENCE</scope>
    <source>
        <strain evidence="12">CIFAMagur01</strain>
        <tissue evidence="12">Testis</tissue>
    </source>
</reference>
<dbReference type="InterPro" id="IPR017981">
    <property type="entry name" value="GPCR_2-like_7TM"/>
</dbReference>
<feature type="transmembrane region" description="Helical" evidence="9">
    <location>
        <begin position="317"/>
        <end position="344"/>
    </location>
</feature>
<feature type="transmembrane region" description="Helical" evidence="9">
    <location>
        <begin position="1384"/>
        <end position="1403"/>
    </location>
</feature>
<feature type="compositionally biased region" description="Low complexity" evidence="8">
    <location>
        <begin position="1080"/>
        <end position="1129"/>
    </location>
</feature>
<feature type="non-terminal residue" evidence="12">
    <location>
        <position position="1683"/>
    </location>
</feature>
<feature type="transmembrane region" description="Helical" evidence="9">
    <location>
        <begin position="1449"/>
        <end position="1471"/>
    </location>
</feature>
<accession>A0A8J4WSW2</accession>
<dbReference type="InterPro" id="IPR000832">
    <property type="entry name" value="GPCR_2_secretin-like"/>
</dbReference>
<dbReference type="FunFam" id="1.20.1070.10:FF:000058">
    <property type="entry name" value="Adhesion G protein-coupled receptor F5"/>
    <property type="match status" value="2"/>
</dbReference>
<feature type="domain" description="G-protein coupled receptors family 2 profile 2" evidence="11">
    <location>
        <begin position="208"/>
        <end position="450"/>
    </location>
</feature>
<dbReference type="Pfam" id="PF01825">
    <property type="entry name" value="GPS"/>
    <property type="match status" value="1"/>
</dbReference>
<feature type="transmembrane region" description="Helical" evidence="9">
    <location>
        <begin position="1415"/>
        <end position="1437"/>
    </location>
</feature>
<feature type="transmembrane region" description="Helical" evidence="9">
    <location>
        <begin position="364"/>
        <end position="388"/>
    </location>
</feature>
<comment type="similarity">
    <text evidence="2">Belongs to the G-protein coupled receptor 2 family. Adhesion G-protein coupled receptor (ADGR) subfamily.</text>
</comment>
<evidence type="ECO:0000256" key="4">
    <source>
        <dbReference type="ARBA" id="ARBA00022989"/>
    </source>
</evidence>
<feature type="transmembrane region" description="Helical" evidence="9">
    <location>
        <begin position="283"/>
        <end position="305"/>
    </location>
</feature>
<proteinExistence type="inferred from homology"/>
<evidence type="ECO:0000313" key="12">
    <source>
        <dbReference type="EMBL" id="KAF5890131.1"/>
    </source>
</evidence>
<dbReference type="PANTHER" id="PTHR45813">
    <property type="entry name" value="IG-LIKE DOMAIN-CONTAINING PROTEIN"/>
    <property type="match status" value="1"/>
</dbReference>
<feature type="region of interest" description="Disordered" evidence="8">
    <location>
        <begin position="1220"/>
        <end position="1287"/>
    </location>
</feature>
<dbReference type="SMART" id="SM00303">
    <property type="entry name" value="GPS"/>
    <property type="match status" value="1"/>
</dbReference>
<feature type="region of interest" description="Disordered" evidence="8">
    <location>
        <begin position="974"/>
        <end position="1002"/>
    </location>
</feature>
<dbReference type="Gene3D" id="1.20.1070.10">
    <property type="entry name" value="Rhodopsin 7-helix transmembrane proteins"/>
    <property type="match status" value="3"/>
</dbReference>
<name>A0A8J4WSW2_CLAMG</name>